<dbReference type="SUPFAM" id="SSF56300">
    <property type="entry name" value="Metallo-dependent phosphatases"/>
    <property type="match status" value="1"/>
</dbReference>
<accession>A0A1M6MGP0</accession>
<evidence type="ECO:0000313" key="2">
    <source>
        <dbReference type="EMBL" id="SHJ82625.1"/>
    </source>
</evidence>
<dbReference type="OrthoDB" id="9772095at2"/>
<dbReference type="RefSeq" id="WP_073190584.1">
    <property type="nucleotide sequence ID" value="NZ_FQZG01000087.1"/>
</dbReference>
<dbReference type="Proteomes" id="UP000184512">
    <property type="component" value="Unassembled WGS sequence"/>
</dbReference>
<dbReference type="InterPro" id="IPR029052">
    <property type="entry name" value="Metallo-depent_PP-like"/>
</dbReference>
<sequence>MTRFSLLVIGDTQYLFDGDRTAPGLLTATLERVDKLISAGAIAPLRHVIHVGDVTEHGWRSECEQALRTLTGSHETLDGLAWTIATGNHDVDQSHGDDRGPTPFLDAFGPGSPLVSGGHLVTPVAHSRDGYSSWRVLDLPGGGRLGVLALDWRPTAPTWAWADGILATHRDVPTVLVSHDAAVDARLTPHGAAIQERLRAHPHVFLVIGGHEWPSARVPVDGREFHAVNHQQLPFGGAGTVRVYEFDPEKGEAQAITLNAALTDPLLLHSVEARRHLSLARPEDQFRFPLPAALGGGRTVPWQADGFDLVVDEHPDGEREFEAELPGTAVIEVECVLPSAMPERWEVLLARLGSAPGSSEPLAALSLSSENFVGWQAAVESAECWATSHEYQPGAELTVVVRQGEGAGMWIDGDQVGRVDAVLAAPLLPGPWRWRVGAGEYAGQRADDFRGTVRRVRMWRAPSPLEG</sequence>
<dbReference type="AlphaFoldDB" id="A0A1M6MGP0"/>
<dbReference type="EMBL" id="FQZG01000087">
    <property type="protein sequence ID" value="SHJ82625.1"/>
    <property type="molecule type" value="Genomic_DNA"/>
</dbReference>
<dbReference type="Pfam" id="PF00149">
    <property type="entry name" value="Metallophos"/>
    <property type="match status" value="1"/>
</dbReference>
<gene>
    <name evidence="2" type="ORF">SAMN02745244_03352</name>
</gene>
<dbReference type="InterPro" id="IPR051918">
    <property type="entry name" value="STPP_CPPED1"/>
</dbReference>
<reference evidence="3" key="1">
    <citation type="submission" date="2016-11" db="EMBL/GenBank/DDBJ databases">
        <authorList>
            <person name="Varghese N."/>
            <person name="Submissions S."/>
        </authorList>
    </citation>
    <scope>NUCLEOTIDE SEQUENCE [LARGE SCALE GENOMIC DNA]</scope>
    <source>
        <strain evidence="3">DSM 12906</strain>
    </source>
</reference>
<evidence type="ECO:0000313" key="3">
    <source>
        <dbReference type="Proteomes" id="UP000184512"/>
    </source>
</evidence>
<feature type="domain" description="Calcineurin-like phosphoesterase" evidence="1">
    <location>
        <begin position="5"/>
        <end position="212"/>
    </location>
</feature>
<dbReference type="STRING" id="1123357.SAMN02745244_03352"/>
<dbReference type="GO" id="GO:0016787">
    <property type="term" value="F:hydrolase activity"/>
    <property type="evidence" value="ECO:0007669"/>
    <property type="project" value="InterPro"/>
</dbReference>
<dbReference type="InterPro" id="IPR004843">
    <property type="entry name" value="Calcineurin-like_PHP"/>
</dbReference>
<organism evidence="2 3">
    <name type="scientific">Tessaracoccus bendigoensis DSM 12906</name>
    <dbReference type="NCBI Taxonomy" id="1123357"/>
    <lineage>
        <taxon>Bacteria</taxon>
        <taxon>Bacillati</taxon>
        <taxon>Actinomycetota</taxon>
        <taxon>Actinomycetes</taxon>
        <taxon>Propionibacteriales</taxon>
        <taxon>Propionibacteriaceae</taxon>
        <taxon>Tessaracoccus</taxon>
    </lineage>
</organism>
<name>A0A1M6MGP0_9ACTN</name>
<dbReference type="PANTHER" id="PTHR43143">
    <property type="entry name" value="METALLOPHOSPHOESTERASE, CALCINEURIN SUPERFAMILY"/>
    <property type="match status" value="1"/>
</dbReference>
<evidence type="ECO:0000259" key="1">
    <source>
        <dbReference type="Pfam" id="PF00149"/>
    </source>
</evidence>
<protein>
    <submittedName>
        <fullName evidence="2">3',5'-cyclic AMP phosphodiesterase CpdA</fullName>
    </submittedName>
</protein>
<dbReference type="Gene3D" id="3.60.21.10">
    <property type="match status" value="1"/>
</dbReference>
<dbReference type="PANTHER" id="PTHR43143:SF5">
    <property type="entry name" value="SECRETED PROTEIN"/>
    <property type="match status" value="1"/>
</dbReference>
<proteinExistence type="predicted"/>
<keyword evidence="3" id="KW-1185">Reference proteome</keyword>